<dbReference type="Pfam" id="PF05936">
    <property type="entry name" value="T6SS_VasE"/>
    <property type="match status" value="1"/>
</dbReference>
<accession>A0ABW9ABF5</accession>
<dbReference type="NCBIfam" id="TIGR03353">
    <property type="entry name" value="VI_chp_4"/>
    <property type="match status" value="1"/>
</dbReference>
<comment type="caution">
    <text evidence="1">The sequence shown here is derived from an EMBL/GenBank/DDBJ whole genome shotgun (WGS) entry which is preliminary data.</text>
</comment>
<sequence>MRTFKPLWHEGVVLTPQHFQQQELWSQFNSRHLSSLALAEPWGVIDVQVDEEMLNVGRLKLTQLKLRFSDGSIVDTSISDVLPAARDIVRDLPAEQQSTLVIAALPLMNAEGSNCRYDEEKLARPRRYLREFVRVPDFFGDGIEEIAVQRQAVHLLFDIESQADSIGCPIFRLVRNARGQFEIDHNFIPPCLRLSAHPHHLERIARLADILLAKSTALSARRRERVDQIAEFGVADVSLFWLLHCINTHWPELSFLHRYSDQSPEKLYALLARLAGALMTFGTASNLSELPAYEHERQQQVFGKLETLIRELLDAIIPSRVIPIGLAQKNATSWNARFNDERLLAGADYYLSVQAAVPAFQLMEQIPKLCKIGSPDDIEHIVNAALAGIPLRAVQRVPAAIPVRLENQYFALDASDPAHARMLAARACQIYLPASLPDASLELFAVLPS</sequence>
<dbReference type="PANTHER" id="PTHR35566">
    <property type="entry name" value="BLR3599 PROTEIN"/>
    <property type="match status" value="1"/>
</dbReference>
<reference evidence="1 2" key="1">
    <citation type="journal article" date="2024" name="Chem. Sci.">
        <title>Discovery of megapolipeptins by genome mining of a Burkholderiales bacteria collection.</title>
        <authorList>
            <person name="Paulo B.S."/>
            <person name="Recchia M.J.J."/>
            <person name="Lee S."/>
            <person name="Fergusson C.H."/>
            <person name="Romanowski S.B."/>
            <person name="Hernandez A."/>
            <person name="Krull N."/>
            <person name="Liu D.Y."/>
            <person name="Cavanagh H."/>
            <person name="Bos A."/>
            <person name="Gray C.A."/>
            <person name="Murphy B.T."/>
            <person name="Linington R.G."/>
            <person name="Eustaquio A.S."/>
        </authorList>
    </citation>
    <scope>NUCLEOTIDE SEQUENCE [LARGE SCALE GENOMIC DNA]</scope>
    <source>
        <strain evidence="1 2">RL21-008-BIB-A</strain>
    </source>
</reference>
<dbReference type="PANTHER" id="PTHR35566:SF1">
    <property type="entry name" value="TYPE VI SECRETION SYSTEM BASEPLATE COMPONENT TSSK1"/>
    <property type="match status" value="1"/>
</dbReference>
<protein>
    <submittedName>
        <fullName evidence="1">Type VI secretion system baseplate subunit TssK</fullName>
    </submittedName>
</protein>
<name>A0ABW9ABF5_9BURK</name>
<dbReference type="Proteomes" id="UP001629246">
    <property type="component" value="Unassembled WGS sequence"/>
</dbReference>
<evidence type="ECO:0000313" key="2">
    <source>
        <dbReference type="Proteomes" id="UP001629246"/>
    </source>
</evidence>
<dbReference type="EMBL" id="JAQQFM010000007">
    <property type="protein sequence ID" value="MFL9926168.1"/>
    <property type="molecule type" value="Genomic_DNA"/>
</dbReference>
<proteinExistence type="predicted"/>
<keyword evidence="2" id="KW-1185">Reference proteome</keyword>
<dbReference type="RefSeq" id="WP_408159360.1">
    <property type="nucleotide sequence ID" value="NZ_JAQQFM010000007.1"/>
</dbReference>
<evidence type="ECO:0000313" key="1">
    <source>
        <dbReference type="EMBL" id="MFL9926168.1"/>
    </source>
</evidence>
<organism evidence="1 2">
    <name type="scientific">Herbaspirillum lusitanum</name>
    <dbReference type="NCBI Taxonomy" id="213312"/>
    <lineage>
        <taxon>Bacteria</taxon>
        <taxon>Pseudomonadati</taxon>
        <taxon>Pseudomonadota</taxon>
        <taxon>Betaproteobacteria</taxon>
        <taxon>Burkholderiales</taxon>
        <taxon>Oxalobacteraceae</taxon>
        <taxon>Herbaspirillum</taxon>
    </lineage>
</organism>
<gene>
    <name evidence="1" type="primary">tssK</name>
    <name evidence="1" type="ORF">PQR62_17965</name>
</gene>
<dbReference type="InterPro" id="IPR010263">
    <property type="entry name" value="T6SS_TssK"/>
</dbReference>